<accession>A0ABT1QUI7</accession>
<dbReference type="Proteomes" id="UP001165498">
    <property type="component" value="Unassembled WGS sequence"/>
</dbReference>
<dbReference type="RefSeq" id="WP_255915137.1">
    <property type="nucleotide sequence ID" value="NZ_JANFQO010000013.1"/>
</dbReference>
<keyword evidence="2" id="KW-1133">Transmembrane helix</keyword>
<evidence type="ECO:0000256" key="2">
    <source>
        <dbReference type="SAM" id="Phobius"/>
    </source>
</evidence>
<proteinExistence type="predicted"/>
<dbReference type="InterPro" id="IPR018682">
    <property type="entry name" value="DUF2167_membr"/>
</dbReference>
<comment type="caution">
    <text evidence="3">The sequence shown here is derived from an EMBL/GenBank/DDBJ whole genome shotgun (WGS) entry which is preliminary data.</text>
</comment>
<name>A0ABT1QUI7_9GAMM</name>
<keyword evidence="4" id="KW-1185">Reference proteome</keyword>
<keyword evidence="2" id="KW-0812">Transmembrane</keyword>
<keyword evidence="2" id="KW-0472">Membrane</keyword>
<feature type="transmembrane region" description="Helical" evidence="2">
    <location>
        <begin position="30"/>
        <end position="49"/>
    </location>
</feature>
<dbReference type="EMBL" id="JANFQO010000013">
    <property type="protein sequence ID" value="MCQ4165949.1"/>
    <property type="molecule type" value="Genomic_DNA"/>
</dbReference>
<dbReference type="Pfam" id="PF09935">
    <property type="entry name" value="DUF2167"/>
    <property type="match status" value="1"/>
</dbReference>
<gene>
    <name evidence="3" type="ORF">NM961_14605</name>
</gene>
<feature type="compositionally biased region" description="Basic and acidic residues" evidence="1">
    <location>
        <begin position="155"/>
        <end position="164"/>
    </location>
</feature>
<evidence type="ECO:0000313" key="3">
    <source>
        <dbReference type="EMBL" id="MCQ4165949.1"/>
    </source>
</evidence>
<feature type="compositionally biased region" description="Low complexity" evidence="1">
    <location>
        <begin position="142"/>
        <end position="152"/>
    </location>
</feature>
<organism evidence="3 4">
    <name type="scientific">Tahibacter harae</name>
    <dbReference type="NCBI Taxonomy" id="2963937"/>
    <lineage>
        <taxon>Bacteria</taxon>
        <taxon>Pseudomonadati</taxon>
        <taxon>Pseudomonadota</taxon>
        <taxon>Gammaproteobacteria</taxon>
        <taxon>Lysobacterales</taxon>
        <taxon>Rhodanobacteraceae</taxon>
        <taxon>Tahibacter</taxon>
    </lineage>
</organism>
<evidence type="ECO:0000256" key="1">
    <source>
        <dbReference type="SAM" id="MobiDB-lite"/>
    </source>
</evidence>
<protein>
    <submittedName>
        <fullName evidence="3">DUF2167 domain-containing protein</fullName>
    </submittedName>
</protein>
<sequence length="391" mass="42947">MTLVLVAYLISLVFGILMVVRVWRASTLDGVLTLLLPFYFIVALIKYWNDPDHNIRFHVLGIFICSVVAIWSASSMTRHAGGMSGVGDKADLQARSQVIKIMREQGLTITPEQEQRLLSEDEAVSDAAWRELGVRDEGDGSGAVAAGAHGSGEPSRARDAEFDNPRPVAAQERPVETLSYAEAARRAVFNRGRWTRDSTGFSIDVPAKFRLISAADARRLDSARARPEDSRIMAWILHENTPLADPDSWHVKVRWISDGWVATQALEPVQLLQTALDNKQPQPRVAASSGDLLGYAVAPRFDGQVLEWAEERVLVNSDHQVVDCHALRPGRRGVLEFSIVGMAPGQLALCQATVRLLADRTSFLEGKEYPAAPPDGLRAPYTLAALATHMP</sequence>
<evidence type="ECO:0000313" key="4">
    <source>
        <dbReference type="Proteomes" id="UP001165498"/>
    </source>
</evidence>
<feature type="transmembrane region" description="Helical" evidence="2">
    <location>
        <begin position="6"/>
        <end position="23"/>
    </location>
</feature>
<feature type="transmembrane region" description="Helical" evidence="2">
    <location>
        <begin position="55"/>
        <end position="73"/>
    </location>
</feature>
<reference evidence="3" key="1">
    <citation type="submission" date="2022-07" db="EMBL/GenBank/DDBJ databases">
        <title>Tahibacter sp., a new gammaproteobacterium isolated from the silt sample collected at pig farm.</title>
        <authorList>
            <person name="Chen H."/>
        </authorList>
    </citation>
    <scope>NUCLEOTIDE SEQUENCE</scope>
    <source>
        <strain evidence="3">P2K</strain>
    </source>
</reference>
<feature type="region of interest" description="Disordered" evidence="1">
    <location>
        <begin position="136"/>
        <end position="173"/>
    </location>
</feature>